<name>A0A1I6GJF9_9RHOB</name>
<dbReference type="RefSeq" id="WP_090214691.1">
    <property type="nucleotide sequence ID" value="NZ_FOYO01000001.1"/>
</dbReference>
<evidence type="ECO:0000313" key="2">
    <source>
        <dbReference type="Proteomes" id="UP000199658"/>
    </source>
</evidence>
<dbReference type="EMBL" id="FOYO01000001">
    <property type="protein sequence ID" value="SFR42217.1"/>
    <property type="molecule type" value="Genomic_DNA"/>
</dbReference>
<organism evidence="1 2">
    <name type="scientific">Litoreibacter janthinus</name>
    <dbReference type="NCBI Taxonomy" id="670154"/>
    <lineage>
        <taxon>Bacteria</taxon>
        <taxon>Pseudomonadati</taxon>
        <taxon>Pseudomonadota</taxon>
        <taxon>Alphaproteobacteria</taxon>
        <taxon>Rhodobacterales</taxon>
        <taxon>Roseobacteraceae</taxon>
        <taxon>Litoreibacter</taxon>
    </lineage>
</organism>
<protein>
    <submittedName>
        <fullName evidence="1">Uncharacterized protein</fullName>
    </submittedName>
</protein>
<sequence>MILWTFQQTEWATGGGPIPWVSDFIAYKESSFGQAINILEVTVFSNPQPPKFSKPPNSNLRRRGIRQPHDVKLPSVVYRKKEKKLSIKWQSQNLTEDEMEISGWQNATKSVFIRAVQDVHDALDWGLNERLSGRDDFDISACLEWVKIAQVQALTTDEDLRSVLCRRSEEYLHLVRTKDFHKKFDIDWSSMHEDAAYLLYHPDLWNDADERMPHGNQLGKGILKNFDYYEKTSLNDILTDLGLSTYDNAVVYDDKIKALQVELALAFAHIKKRGDVPVSLADGLIRKMKLESNNKNSFWVHRSRHGVNSHFHWMFNYLEDFTSLNRRHFS</sequence>
<dbReference type="OrthoDB" id="9817897at2"/>
<keyword evidence="2" id="KW-1185">Reference proteome</keyword>
<reference evidence="2" key="1">
    <citation type="submission" date="2016-10" db="EMBL/GenBank/DDBJ databases">
        <authorList>
            <person name="Varghese N."/>
            <person name="Submissions S."/>
        </authorList>
    </citation>
    <scope>NUCLEOTIDE SEQUENCE [LARGE SCALE GENOMIC DNA]</scope>
    <source>
        <strain evidence="2">DSM 26921</strain>
    </source>
</reference>
<evidence type="ECO:0000313" key="1">
    <source>
        <dbReference type="EMBL" id="SFR42217.1"/>
    </source>
</evidence>
<proteinExistence type="predicted"/>
<dbReference type="AlphaFoldDB" id="A0A1I6GJF9"/>
<gene>
    <name evidence="1" type="ORF">SAMN04488002_1560</name>
</gene>
<dbReference type="Proteomes" id="UP000199658">
    <property type="component" value="Unassembled WGS sequence"/>
</dbReference>
<accession>A0A1I6GJF9</accession>